<keyword evidence="8" id="KW-0492">Microsome</keyword>
<keyword evidence="9 14" id="KW-0560">Oxidoreductase</keyword>
<dbReference type="PROSITE" id="PS00086">
    <property type="entry name" value="CYTOCHROME_P450"/>
    <property type="match status" value="1"/>
</dbReference>
<reference evidence="17" key="1">
    <citation type="submission" date="2023-01" db="EMBL/GenBank/DDBJ databases">
        <title>Key to firefly adult light organ development and bioluminescence: homeobox transcription factors regulate luciferase expression and transportation to peroxisome.</title>
        <authorList>
            <person name="Fu X."/>
        </authorList>
    </citation>
    <scope>NUCLEOTIDE SEQUENCE [LARGE SCALE GENOMIC DNA]</scope>
</reference>
<feature type="transmembrane region" description="Helical" evidence="15">
    <location>
        <begin position="12"/>
        <end position="31"/>
    </location>
</feature>
<keyword evidence="7" id="KW-0256">Endoplasmic reticulum</keyword>
<dbReference type="Pfam" id="PF00067">
    <property type="entry name" value="p450"/>
    <property type="match status" value="1"/>
</dbReference>
<evidence type="ECO:0000256" key="2">
    <source>
        <dbReference type="ARBA" id="ARBA00004174"/>
    </source>
</evidence>
<evidence type="ECO:0000256" key="1">
    <source>
        <dbReference type="ARBA" id="ARBA00001971"/>
    </source>
</evidence>
<keyword evidence="15" id="KW-0812">Transmembrane</keyword>
<sequence>MAWLHESLWVNAIAVFTIAVVGFVMYCKWVYKYWERLGVPYLKPTVPFGNVQKVFFVKMSRGQVAAELYKTAKTKGYKHVGVFGFTTPEYMPIDLEIIKNILIKDFNYFCDRGFYINEEVDPLRGHIFFLNGNRWRKIRAKLSPTFTSGKMKMMFNIVVECGQKLNQFMDSQYKQGPINIKYFLERFTTDVIGSCAFGLNCNSFDNANSDFCKYAKRVFEPTNLEKLKGLSALFFPSLINFFQINVTPVDVSDFFLSTVRNTIEYRKTNNVVRNDFLQILIDLMQDESGLTINEVSAQAFVFFLAGFETSSNVMMFCLFELALNQEIQEKLREEVNVVIKRYGQALTYDGLNDMVYMRQVLDEVMRKYPPASILNRVCTMDYKVPNTNLTLKKNTRVTISLLGIQNDPEYFPEPEKFDPERFLPEKKEKLNQFCYMPFGEGPRLCIGLRFAFLQMKIGLAVLLKNYKFSINQKTQLPLKMNPKPLVLTPIGSIWLNVEKV</sequence>
<evidence type="ECO:0000256" key="3">
    <source>
        <dbReference type="ARBA" id="ARBA00004406"/>
    </source>
</evidence>
<evidence type="ECO:0000256" key="5">
    <source>
        <dbReference type="ARBA" id="ARBA00022617"/>
    </source>
</evidence>
<dbReference type="PRINTS" id="PR00463">
    <property type="entry name" value="EP450I"/>
</dbReference>
<dbReference type="GO" id="GO:0005789">
    <property type="term" value="C:endoplasmic reticulum membrane"/>
    <property type="evidence" value="ECO:0007669"/>
    <property type="project" value="UniProtKB-SubCell"/>
</dbReference>
<dbReference type="AlphaFoldDB" id="A0AAN7P8R7"/>
<dbReference type="InterPro" id="IPR050476">
    <property type="entry name" value="Insect_CytP450_Detox"/>
</dbReference>
<keyword evidence="10 13" id="KW-0408">Iron</keyword>
<dbReference type="InterPro" id="IPR036396">
    <property type="entry name" value="Cyt_P450_sf"/>
</dbReference>
<evidence type="ECO:0000256" key="7">
    <source>
        <dbReference type="ARBA" id="ARBA00022824"/>
    </source>
</evidence>
<dbReference type="InterPro" id="IPR017972">
    <property type="entry name" value="Cyt_P450_CS"/>
</dbReference>
<dbReference type="InterPro" id="IPR002401">
    <property type="entry name" value="Cyt_P450_E_grp-I"/>
</dbReference>
<dbReference type="CDD" id="cd11056">
    <property type="entry name" value="CYP6-like"/>
    <property type="match status" value="1"/>
</dbReference>
<keyword evidence="11 14" id="KW-0503">Monooxygenase</keyword>
<evidence type="ECO:0000256" key="9">
    <source>
        <dbReference type="ARBA" id="ARBA00023002"/>
    </source>
</evidence>
<keyword evidence="17" id="KW-1185">Reference proteome</keyword>
<evidence type="ECO:0000256" key="15">
    <source>
        <dbReference type="SAM" id="Phobius"/>
    </source>
</evidence>
<dbReference type="Gene3D" id="1.10.630.10">
    <property type="entry name" value="Cytochrome P450"/>
    <property type="match status" value="1"/>
</dbReference>
<dbReference type="GO" id="GO:0005506">
    <property type="term" value="F:iron ion binding"/>
    <property type="evidence" value="ECO:0007669"/>
    <property type="project" value="InterPro"/>
</dbReference>
<comment type="similarity">
    <text evidence="4 14">Belongs to the cytochrome P450 family.</text>
</comment>
<evidence type="ECO:0000256" key="13">
    <source>
        <dbReference type="PIRSR" id="PIRSR602401-1"/>
    </source>
</evidence>
<evidence type="ECO:0000313" key="17">
    <source>
        <dbReference type="Proteomes" id="UP001353858"/>
    </source>
</evidence>
<dbReference type="FunFam" id="1.10.630.10:FF:000042">
    <property type="entry name" value="Cytochrome P450"/>
    <property type="match status" value="1"/>
</dbReference>
<dbReference type="EMBL" id="JARPUR010000004">
    <property type="protein sequence ID" value="KAK4878618.1"/>
    <property type="molecule type" value="Genomic_DNA"/>
</dbReference>
<evidence type="ECO:0000256" key="6">
    <source>
        <dbReference type="ARBA" id="ARBA00022723"/>
    </source>
</evidence>
<dbReference type="InterPro" id="IPR001128">
    <property type="entry name" value="Cyt_P450"/>
</dbReference>
<gene>
    <name evidence="16" type="ORF">RN001_011124</name>
</gene>
<evidence type="ECO:0000256" key="11">
    <source>
        <dbReference type="ARBA" id="ARBA00023033"/>
    </source>
</evidence>
<dbReference type="Proteomes" id="UP001353858">
    <property type="component" value="Unassembled WGS sequence"/>
</dbReference>
<proteinExistence type="inferred from homology"/>
<dbReference type="PANTHER" id="PTHR24292:SF100">
    <property type="entry name" value="CYTOCHROME P450 6A16, ISOFORM B-RELATED"/>
    <property type="match status" value="1"/>
</dbReference>
<evidence type="ECO:0000256" key="8">
    <source>
        <dbReference type="ARBA" id="ARBA00022848"/>
    </source>
</evidence>
<dbReference type="GO" id="GO:0020037">
    <property type="term" value="F:heme binding"/>
    <property type="evidence" value="ECO:0007669"/>
    <property type="project" value="InterPro"/>
</dbReference>
<organism evidence="16 17">
    <name type="scientific">Aquatica leii</name>
    <dbReference type="NCBI Taxonomy" id="1421715"/>
    <lineage>
        <taxon>Eukaryota</taxon>
        <taxon>Metazoa</taxon>
        <taxon>Ecdysozoa</taxon>
        <taxon>Arthropoda</taxon>
        <taxon>Hexapoda</taxon>
        <taxon>Insecta</taxon>
        <taxon>Pterygota</taxon>
        <taxon>Neoptera</taxon>
        <taxon>Endopterygota</taxon>
        <taxon>Coleoptera</taxon>
        <taxon>Polyphaga</taxon>
        <taxon>Elateriformia</taxon>
        <taxon>Elateroidea</taxon>
        <taxon>Lampyridae</taxon>
        <taxon>Luciolinae</taxon>
        <taxon>Aquatica</taxon>
    </lineage>
</organism>
<dbReference type="GO" id="GO:0004497">
    <property type="term" value="F:monooxygenase activity"/>
    <property type="evidence" value="ECO:0007669"/>
    <property type="project" value="UniProtKB-KW"/>
</dbReference>
<protein>
    <recommendedName>
        <fullName evidence="18">Cytochrome P450</fullName>
    </recommendedName>
</protein>
<keyword evidence="15" id="KW-1133">Transmembrane helix</keyword>
<comment type="subcellular location">
    <subcellularLocation>
        <location evidence="3">Endoplasmic reticulum membrane</location>
        <topology evidence="3">Peripheral membrane protein</topology>
    </subcellularLocation>
    <subcellularLocation>
        <location evidence="2">Microsome membrane</location>
        <topology evidence="2">Peripheral membrane protein</topology>
    </subcellularLocation>
</comment>
<feature type="binding site" description="axial binding residue" evidence="13">
    <location>
        <position position="445"/>
    </location>
    <ligand>
        <name>heme</name>
        <dbReference type="ChEBI" id="CHEBI:30413"/>
    </ligand>
    <ligandPart>
        <name>Fe</name>
        <dbReference type="ChEBI" id="CHEBI:18248"/>
    </ligandPart>
</feature>
<dbReference type="PANTHER" id="PTHR24292">
    <property type="entry name" value="CYTOCHROME P450"/>
    <property type="match status" value="1"/>
</dbReference>
<evidence type="ECO:0000256" key="12">
    <source>
        <dbReference type="ARBA" id="ARBA00023136"/>
    </source>
</evidence>
<dbReference type="SUPFAM" id="SSF48264">
    <property type="entry name" value="Cytochrome P450"/>
    <property type="match status" value="1"/>
</dbReference>
<name>A0AAN7P8R7_9COLE</name>
<evidence type="ECO:0000256" key="14">
    <source>
        <dbReference type="RuleBase" id="RU000461"/>
    </source>
</evidence>
<dbReference type="PRINTS" id="PR00385">
    <property type="entry name" value="P450"/>
</dbReference>
<comment type="caution">
    <text evidence="16">The sequence shown here is derived from an EMBL/GenBank/DDBJ whole genome shotgun (WGS) entry which is preliminary data.</text>
</comment>
<evidence type="ECO:0000313" key="16">
    <source>
        <dbReference type="EMBL" id="KAK4878618.1"/>
    </source>
</evidence>
<accession>A0AAN7P8R7</accession>
<evidence type="ECO:0000256" key="4">
    <source>
        <dbReference type="ARBA" id="ARBA00010617"/>
    </source>
</evidence>
<evidence type="ECO:0008006" key="18">
    <source>
        <dbReference type="Google" id="ProtNLM"/>
    </source>
</evidence>
<keyword evidence="12 15" id="KW-0472">Membrane</keyword>
<dbReference type="GO" id="GO:0016705">
    <property type="term" value="F:oxidoreductase activity, acting on paired donors, with incorporation or reduction of molecular oxygen"/>
    <property type="evidence" value="ECO:0007669"/>
    <property type="project" value="InterPro"/>
</dbReference>
<comment type="cofactor">
    <cofactor evidence="1 13">
        <name>heme</name>
        <dbReference type="ChEBI" id="CHEBI:30413"/>
    </cofactor>
</comment>
<keyword evidence="6 13" id="KW-0479">Metal-binding</keyword>
<keyword evidence="5 13" id="KW-0349">Heme</keyword>
<evidence type="ECO:0000256" key="10">
    <source>
        <dbReference type="ARBA" id="ARBA00023004"/>
    </source>
</evidence>